<keyword evidence="2" id="KW-1185">Reference proteome</keyword>
<sequence>MCILFIAVNQHPKFPLIIAANRDEFHQRPTTNSRYWEDRPAILAGKDELAGGTWMGINRDGSISALTNIRAPGREVESAITRGELVMNYLNGKTKQRKKYAEVLSESRHNYNGYNLLFGDLNKLYVYNNFDDSLVPLEDGVYGLSNASLNSPWPKIATGRDALARYCQHANVLDTEHLFELLKNNAPADDAALPKTGVPIEWERRLSSIFIQSDDYGTRSSTVLLVDHDKHVTWEERTFNPQAEQESVQHFEFDIKSS</sequence>
<accession>A0AAW8QXE9</accession>
<proteinExistence type="predicted"/>
<dbReference type="InterPro" id="IPR008551">
    <property type="entry name" value="TANGO2"/>
</dbReference>
<protein>
    <submittedName>
        <fullName evidence="1">NRDE family protein</fullName>
    </submittedName>
</protein>
<dbReference type="Proteomes" id="UP001249020">
    <property type="component" value="Unassembled WGS sequence"/>
</dbReference>
<evidence type="ECO:0000313" key="1">
    <source>
        <dbReference type="EMBL" id="MDT0581612.1"/>
    </source>
</evidence>
<dbReference type="PANTHER" id="PTHR17985">
    <property type="entry name" value="SER/THR-RICH PROTEIN T10 IN DGCR REGION"/>
    <property type="match status" value="1"/>
</dbReference>
<comment type="caution">
    <text evidence="1">The sequence shown here is derived from an EMBL/GenBank/DDBJ whole genome shotgun (WGS) entry which is preliminary data.</text>
</comment>
<dbReference type="PANTHER" id="PTHR17985:SF8">
    <property type="entry name" value="TRANSPORT AND GOLGI ORGANIZATION PROTEIN 2 HOMOLOG"/>
    <property type="match status" value="1"/>
</dbReference>
<dbReference type="AlphaFoldDB" id="A0AAW8QXE9"/>
<name>A0AAW8QXE9_9ALTE</name>
<gene>
    <name evidence="1" type="ORF">RM544_03605</name>
</gene>
<organism evidence="1 2">
    <name type="scientific">Brumicola blandensis</name>
    <dbReference type="NCBI Taxonomy" id="3075611"/>
    <lineage>
        <taxon>Bacteria</taxon>
        <taxon>Pseudomonadati</taxon>
        <taxon>Pseudomonadota</taxon>
        <taxon>Gammaproteobacteria</taxon>
        <taxon>Alteromonadales</taxon>
        <taxon>Alteromonadaceae</taxon>
        <taxon>Brumicola</taxon>
    </lineage>
</organism>
<evidence type="ECO:0000313" key="2">
    <source>
        <dbReference type="Proteomes" id="UP001249020"/>
    </source>
</evidence>
<dbReference type="EMBL" id="JAVRIE010000001">
    <property type="protein sequence ID" value="MDT0581612.1"/>
    <property type="molecule type" value="Genomic_DNA"/>
</dbReference>
<dbReference type="Pfam" id="PF05742">
    <property type="entry name" value="TANGO2"/>
    <property type="match status" value="1"/>
</dbReference>
<reference evidence="1 2" key="1">
    <citation type="submission" date="2023-09" db="EMBL/GenBank/DDBJ databases">
        <authorList>
            <person name="Rey-Velasco X."/>
        </authorList>
    </citation>
    <scope>NUCLEOTIDE SEQUENCE [LARGE SCALE GENOMIC DNA]</scope>
    <source>
        <strain evidence="1 2">W409</strain>
    </source>
</reference>
<dbReference type="RefSeq" id="WP_311360392.1">
    <property type="nucleotide sequence ID" value="NZ_JAVRIE010000001.1"/>
</dbReference>